<dbReference type="PROSITE" id="PS00345">
    <property type="entry name" value="ETS_DOMAIN_1"/>
    <property type="match status" value="1"/>
</dbReference>
<keyword evidence="3" id="KW-0539">Nucleus</keyword>
<gene>
    <name evidence="6" type="ORF">NXF25_006277</name>
</gene>
<feature type="region of interest" description="Disordered" evidence="4">
    <location>
        <begin position="188"/>
        <end position="262"/>
    </location>
</feature>
<reference evidence="6 7" key="1">
    <citation type="journal article" date="2024" name="Proc. Natl. Acad. Sci. U.S.A.">
        <title>The genetic regulatory architecture and epigenomic basis for age-related changes in rattlesnake venom.</title>
        <authorList>
            <person name="Hogan M.P."/>
            <person name="Holding M.L."/>
            <person name="Nystrom G.S."/>
            <person name="Colston T.J."/>
            <person name="Bartlett D.A."/>
            <person name="Mason A.J."/>
            <person name="Ellsworth S.A."/>
            <person name="Rautsaw R.M."/>
            <person name="Lawrence K.C."/>
            <person name="Strickland J.L."/>
            <person name="He B."/>
            <person name="Fraser P."/>
            <person name="Margres M.J."/>
            <person name="Gilbert D.M."/>
            <person name="Gibbs H.L."/>
            <person name="Parkinson C.L."/>
            <person name="Rokyta D.R."/>
        </authorList>
    </citation>
    <scope>NUCLEOTIDE SEQUENCE [LARGE SCALE GENOMIC DNA]</scope>
    <source>
        <strain evidence="6">DRR0105</strain>
    </source>
</reference>
<comment type="similarity">
    <text evidence="1 3">Belongs to the ETS family.</text>
</comment>
<evidence type="ECO:0000256" key="3">
    <source>
        <dbReference type="RuleBase" id="RU004019"/>
    </source>
</evidence>
<feature type="region of interest" description="Disordered" evidence="4">
    <location>
        <begin position="465"/>
        <end position="507"/>
    </location>
</feature>
<dbReference type="Pfam" id="PF00178">
    <property type="entry name" value="Ets"/>
    <property type="match status" value="1"/>
</dbReference>
<feature type="compositionally biased region" description="Pro residues" evidence="4">
    <location>
        <begin position="246"/>
        <end position="255"/>
    </location>
</feature>
<evidence type="ECO:0000313" key="7">
    <source>
        <dbReference type="Proteomes" id="UP001474421"/>
    </source>
</evidence>
<dbReference type="GO" id="GO:0030154">
    <property type="term" value="P:cell differentiation"/>
    <property type="evidence" value="ECO:0007669"/>
    <property type="project" value="TreeGrafter"/>
</dbReference>
<dbReference type="GO" id="GO:0000981">
    <property type="term" value="F:DNA-binding transcription factor activity, RNA polymerase II-specific"/>
    <property type="evidence" value="ECO:0007669"/>
    <property type="project" value="TreeGrafter"/>
</dbReference>
<feature type="compositionally biased region" description="Basic residues" evidence="4">
    <location>
        <begin position="191"/>
        <end position="205"/>
    </location>
</feature>
<evidence type="ECO:0000259" key="5">
    <source>
        <dbReference type="PROSITE" id="PS50061"/>
    </source>
</evidence>
<proteinExistence type="inferred from homology"/>
<dbReference type="PROSITE" id="PS00346">
    <property type="entry name" value="ETS_DOMAIN_2"/>
    <property type="match status" value="1"/>
</dbReference>
<dbReference type="GO" id="GO:0043565">
    <property type="term" value="F:sequence-specific DNA binding"/>
    <property type="evidence" value="ECO:0007669"/>
    <property type="project" value="InterPro"/>
</dbReference>
<dbReference type="PROSITE" id="PS50061">
    <property type="entry name" value="ETS_DOMAIN_3"/>
    <property type="match status" value="1"/>
</dbReference>
<dbReference type="InterPro" id="IPR036390">
    <property type="entry name" value="WH_DNA-bd_sf"/>
</dbReference>
<name>A0AAW1C090_CROAD</name>
<dbReference type="EMBL" id="JAOTOJ010000002">
    <property type="protein sequence ID" value="KAK9407503.1"/>
    <property type="molecule type" value="Genomic_DNA"/>
</dbReference>
<dbReference type="SMART" id="SM00413">
    <property type="entry name" value="ETS"/>
    <property type="match status" value="1"/>
</dbReference>
<feature type="compositionally biased region" description="Basic and acidic residues" evidence="4">
    <location>
        <begin position="315"/>
        <end position="328"/>
    </location>
</feature>
<dbReference type="Proteomes" id="UP001474421">
    <property type="component" value="Unassembled WGS sequence"/>
</dbReference>
<dbReference type="AlphaFoldDB" id="A0AAW1C090"/>
<feature type="compositionally biased region" description="Low complexity" evidence="4">
    <location>
        <begin position="206"/>
        <end position="216"/>
    </location>
</feature>
<evidence type="ECO:0000256" key="4">
    <source>
        <dbReference type="SAM" id="MobiDB-lite"/>
    </source>
</evidence>
<organism evidence="6 7">
    <name type="scientific">Crotalus adamanteus</name>
    <name type="common">Eastern diamondback rattlesnake</name>
    <dbReference type="NCBI Taxonomy" id="8729"/>
    <lineage>
        <taxon>Eukaryota</taxon>
        <taxon>Metazoa</taxon>
        <taxon>Chordata</taxon>
        <taxon>Craniata</taxon>
        <taxon>Vertebrata</taxon>
        <taxon>Euteleostomi</taxon>
        <taxon>Lepidosauria</taxon>
        <taxon>Squamata</taxon>
        <taxon>Bifurcata</taxon>
        <taxon>Unidentata</taxon>
        <taxon>Episquamata</taxon>
        <taxon>Toxicofera</taxon>
        <taxon>Serpentes</taxon>
        <taxon>Colubroidea</taxon>
        <taxon>Viperidae</taxon>
        <taxon>Crotalinae</taxon>
        <taxon>Crotalus</taxon>
    </lineage>
</organism>
<evidence type="ECO:0000256" key="1">
    <source>
        <dbReference type="ARBA" id="ARBA00005562"/>
    </source>
</evidence>
<protein>
    <submittedName>
        <fullName evidence="6">ETS domain-containing protein Elk-1</fullName>
    </submittedName>
</protein>
<dbReference type="InterPro" id="IPR036388">
    <property type="entry name" value="WH-like_DNA-bd_sf"/>
</dbReference>
<evidence type="ECO:0000256" key="2">
    <source>
        <dbReference type="ARBA" id="ARBA00023125"/>
    </source>
</evidence>
<dbReference type="Gene3D" id="1.10.10.10">
    <property type="entry name" value="Winged helix-like DNA-binding domain superfamily/Winged helix DNA-binding domain"/>
    <property type="match status" value="1"/>
</dbReference>
<dbReference type="GO" id="GO:0005634">
    <property type="term" value="C:nucleus"/>
    <property type="evidence" value="ECO:0007669"/>
    <property type="project" value="UniProtKB-SubCell"/>
</dbReference>
<dbReference type="InterPro" id="IPR046328">
    <property type="entry name" value="ETS_fam"/>
</dbReference>
<dbReference type="SUPFAM" id="SSF46785">
    <property type="entry name" value="Winged helix' DNA-binding domain"/>
    <property type="match status" value="1"/>
</dbReference>
<evidence type="ECO:0000313" key="6">
    <source>
        <dbReference type="EMBL" id="KAK9407503.1"/>
    </source>
</evidence>
<dbReference type="InterPro" id="IPR000418">
    <property type="entry name" value="Ets_dom"/>
</dbReference>
<dbReference type="PANTHER" id="PTHR11849:SF178">
    <property type="entry name" value="ETS DOMAIN-CONTAINING PROTEIN ELK-1"/>
    <property type="match status" value="1"/>
</dbReference>
<dbReference type="FunFam" id="1.10.10.10:FF:000556">
    <property type="entry name" value="ELK1, member of ETS oncogene family"/>
    <property type="match status" value="1"/>
</dbReference>
<feature type="region of interest" description="Disordered" evidence="4">
    <location>
        <begin position="274"/>
        <end position="360"/>
    </location>
</feature>
<dbReference type="PANTHER" id="PTHR11849">
    <property type="entry name" value="ETS"/>
    <property type="match status" value="1"/>
</dbReference>
<comment type="caution">
    <text evidence="6">The sequence shown here is derived from an EMBL/GenBank/DDBJ whole genome shotgun (WGS) entry which is preliminary data.</text>
</comment>
<feature type="compositionally biased region" description="Basic and acidic residues" evidence="4">
    <location>
        <begin position="465"/>
        <end position="476"/>
    </location>
</feature>
<sequence length="785" mass="84066">MVAFRCRSNRGASKDQAKGARRSWAGCHQGKIYPSRKGGGWEGAVFSWKSGGVDISLPPPPAYLSPNFFQASFFHTGVLMASGNGGNVSPNTGEGIQSLSAFAKSPADFLVQREASRSSGAASTPPVQSRQASLGFSALCSPGVLVSVALPPRPEQTAGPRDPRFNFSRLVPAGIGLVLVFRGVRTGDSTRRRRPAPGQRRKAGRGVRASAGSSSSPCDRHRHRCIPSAATSGLHGSSEAGRRADPPPLPLPALSPPFTLLPSTFQSTHAEWQDRLASPPDGDPSQLREPQLDRSGTSTGTSRGGGKEQQGQRTNWEEKWEVRDEDKSFSPGKRQADWQGTHPPAAELGPPTQPMEPPGSGLGGAAMLTVMDPSVTLWQFLLQLLEQQSNGHLISWTSNDGEFKLVDAEEVARLWGLRKNKTNMNYDKLSRALRYYYDKNIIRKVSGQKFVYKFVSYPELSSMEGMKDEAGTKKPEQVPGEAKGNEGAFGTSKAPRGGGGAPRSSRNEYMRSGLYSTFTIQSLQNPSPVGRASRQETEVLPVLPPLAAAPEPMASFSMAPVEDLPQLHISIEEPEESQESLQVIVEPIPLETPALDEKVLVKVEENLDLDEEAAALMVLMDGGVKEETAPSEKSSLEKESGEAELHQDGDRLLKKEAQSSSLVSVSLEGQPQKGKKPKVLELPSLPTQEKVNAAVNSLLAPGGTGSTLTPTTVISSHALTPVLLTPSSLPPTIHFWSTLSPIAPRSPAKLSFQFPSNSSSQVHIPSLSVDGLSTPVVLSPGPQKP</sequence>
<keyword evidence="2 3" id="KW-0238">DNA-binding</keyword>
<keyword evidence="7" id="KW-1185">Reference proteome</keyword>
<accession>A0AAW1C090</accession>
<feature type="domain" description="ETS" evidence="5">
    <location>
        <begin position="375"/>
        <end position="455"/>
    </location>
</feature>
<dbReference type="PRINTS" id="PR00454">
    <property type="entry name" value="ETSDOMAIN"/>
</dbReference>
<feature type="region of interest" description="Disordered" evidence="4">
    <location>
        <begin position="625"/>
        <end position="647"/>
    </location>
</feature>
<comment type="subcellular location">
    <subcellularLocation>
        <location evidence="3">Nucleus</location>
    </subcellularLocation>
</comment>